<feature type="domain" description="Cytochrome c" evidence="5">
    <location>
        <begin position="40"/>
        <end position="116"/>
    </location>
</feature>
<gene>
    <name evidence="6" type="ORF">QWZ10_00510</name>
</gene>
<evidence type="ECO:0000313" key="6">
    <source>
        <dbReference type="EMBL" id="MDN3710688.1"/>
    </source>
</evidence>
<dbReference type="InterPro" id="IPR036909">
    <property type="entry name" value="Cyt_c-like_dom_sf"/>
</dbReference>
<evidence type="ECO:0000256" key="1">
    <source>
        <dbReference type="ARBA" id="ARBA00022617"/>
    </source>
</evidence>
<keyword evidence="2 4" id="KW-0479">Metal-binding</keyword>
<dbReference type="InterPro" id="IPR009056">
    <property type="entry name" value="Cyt_c-like_dom"/>
</dbReference>
<sequence length="177" mass="18422">MEAQVPAKLFGRTTVLAITSAVTMTFASSSTIVAAGFTAEQATAGQTEYQSNCAQCHGVRLEGPEAPGLFGQDVMGNWDTAGGLYEFISVAMPPAQPGQLGEPAYLNIVAYIMQQNGAEAGDTALTTADMANVGLVAETKDGAAQLALANQETDIEAGDTNVPQAFTWGKELPQFKN</sequence>
<dbReference type="EMBL" id="JAUFRC010000001">
    <property type="protein sequence ID" value="MDN3710688.1"/>
    <property type="molecule type" value="Genomic_DNA"/>
</dbReference>
<dbReference type="SUPFAM" id="SSF46626">
    <property type="entry name" value="Cytochrome c"/>
    <property type="match status" value="1"/>
</dbReference>
<dbReference type="Pfam" id="PF13442">
    <property type="entry name" value="Cytochrome_CBB3"/>
    <property type="match status" value="1"/>
</dbReference>
<evidence type="ECO:0000256" key="3">
    <source>
        <dbReference type="ARBA" id="ARBA00023004"/>
    </source>
</evidence>
<proteinExistence type="predicted"/>
<accession>A0ABT8D1H9</accession>
<evidence type="ECO:0000256" key="4">
    <source>
        <dbReference type="PROSITE-ProRule" id="PRU00433"/>
    </source>
</evidence>
<dbReference type="Proteomes" id="UP001243846">
    <property type="component" value="Unassembled WGS sequence"/>
</dbReference>
<reference evidence="7" key="1">
    <citation type="journal article" date="2019" name="Int. J. Syst. Evol. Microbiol.">
        <title>The Global Catalogue of Microorganisms (GCM) 10K type strain sequencing project: providing services to taxonomists for standard genome sequencing and annotation.</title>
        <authorList>
            <consortium name="The Broad Institute Genomics Platform"/>
            <consortium name="The Broad Institute Genome Sequencing Center for Infectious Disease"/>
            <person name="Wu L."/>
            <person name="Ma J."/>
        </authorList>
    </citation>
    <scope>NUCLEOTIDE SEQUENCE [LARGE SCALE GENOMIC DNA]</scope>
    <source>
        <strain evidence="7">CECT 8482</strain>
    </source>
</reference>
<evidence type="ECO:0000256" key="2">
    <source>
        <dbReference type="ARBA" id="ARBA00022723"/>
    </source>
</evidence>
<name>A0ABT8D1H9_9RHOB</name>
<keyword evidence="1 4" id="KW-0349">Heme</keyword>
<evidence type="ECO:0000313" key="7">
    <source>
        <dbReference type="Proteomes" id="UP001243846"/>
    </source>
</evidence>
<evidence type="ECO:0000259" key="5">
    <source>
        <dbReference type="PROSITE" id="PS51007"/>
    </source>
</evidence>
<comment type="caution">
    <text evidence="6">The sequence shown here is derived from an EMBL/GenBank/DDBJ whole genome shotgun (WGS) entry which is preliminary data.</text>
</comment>
<keyword evidence="3 4" id="KW-0408">Iron</keyword>
<keyword evidence="7" id="KW-1185">Reference proteome</keyword>
<protein>
    <submittedName>
        <fullName evidence="6">Cytochrome c</fullName>
    </submittedName>
</protein>
<dbReference type="PROSITE" id="PS51007">
    <property type="entry name" value="CYTC"/>
    <property type="match status" value="1"/>
</dbReference>
<dbReference type="Gene3D" id="1.10.760.10">
    <property type="entry name" value="Cytochrome c-like domain"/>
    <property type="match status" value="1"/>
</dbReference>
<organism evidence="6 7">
    <name type="scientific">Paracoccus cavernae</name>
    <dbReference type="NCBI Taxonomy" id="1571207"/>
    <lineage>
        <taxon>Bacteria</taxon>
        <taxon>Pseudomonadati</taxon>
        <taxon>Pseudomonadota</taxon>
        <taxon>Alphaproteobacteria</taxon>
        <taxon>Rhodobacterales</taxon>
        <taxon>Paracoccaceae</taxon>
        <taxon>Paracoccus</taxon>
    </lineage>
</organism>